<reference evidence="3 4" key="1">
    <citation type="submission" date="2020-01" db="EMBL/GenBank/DDBJ databases">
        <authorList>
            <person name="Gupta K D."/>
        </authorList>
    </citation>
    <scope>NUCLEOTIDE SEQUENCE [LARGE SCALE GENOMIC DNA]</scope>
</reference>
<keyword evidence="1" id="KW-0472">Membrane</keyword>
<accession>A0A8S0W9C3</accession>
<dbReference type="Proteomes" id="UP000467700">
    <property type="component" value="Unassembled WGS sequence"/>
</dbReference>
<feature type="chain" id="PRO_5035894588" evidence="2">
    <location>
        <begin position="25"/>
        <end position="182"/>
    </location>
</feature>
<comment type="caution">
    <text evidence="3">The sequence shown here is derived from an EMBL/GenBank/DDBJ whole genome shotgun (WGS) entry which is preliminary data.</text>
</comment>
<sequence length="182" mass="20579">MALLLLKARTFLADIFHLNGAARGEEPTVGRVHDIEATNEVVPNPHTATMSTTWNLLAHIYPSHLHIYLTETPHFAADPSSWYTYASGRFISRIQDIQRMGAGILKIRIELAQTIYRHTEGLFLPLEGWDEEQETGRMQRRTRDEMIEGVMRRWLLPAIKATAVVGLAILAFKTIFRVGGGQ</sequence>
<dbReference type="EMBL" id="CACVBS010000035">
    <property type="protein sequence ID" value="CAA7262126.1"/>
    <property type="molecule type" value="Genomic_DNA"/>
</dbReference>
<evidence type="ECO:0000256" key="1">
    <source>
        <dbReference type="SAM" id="Phobius"/>
    </source>
</evidence>
<dbReference type="OrthoDB" id="10330483at2759"/>
<evidence type="ECO:0000256" key="2">
    <source>
        <dbReference type="SAM" id="SignalP"/>
    </source>
</evidence>
<feature type="transmembrane region" description="Helical" evidence="1">
    <location>
        <begin position="154"/>
        <end position="176"/>
    </location>
</feature>
<keyword evidence="4" id="KW-1185">Reference proteome</keyword>
<evidence type="ECO:0000313" key="4">
    <source>
        <dbReference type="Proteomes" id="UP000467700"/>
    </source>
</evidence>
<keyword evidence="1" id="KW-1133">Transmembrane helix</keyword>
<organism evidence="3 4">
    <name type="scientific">Cyclocybe aegerita</name>
    <name type="common">Black poplar mushroom</name>
    <name type="synonym">Agrocybe aegerita</name>
    <dbReference type="NCBI Taxonomy" id="1973307"/>
    <lineage>
        <taxon>Eukaryota</taxon>
        <taxon>Fungi</taxon>
        <taxon>Dikarya</taxon>
        <taxon>Basidiomycota</taxon>
        <taxon>Agaricomycotina</taxon>
        <taxon>Agaricomycetes</taxon>
        <taxon>Agaricomycetidae</taxon>
        <taxon>Agaricales</taxon>
        <taxon>Agaricineae</taxon>
        <taxon>Bolbitiaceae</taxon>
        <taxon>Cyclocybe</taxon>
    </lineage>
</organism>
<name>A0A8S0W9C3_CYCAE</name>
<proteinExistence type="predicted"/>
<gene>
    <name evidence="3" type="ORF">AAE3_LOCUS4220</name>
</gene>
<evidence type="ECO:0000313" key="3">
    <source>
        <dbReference type="EMBL" id="CAA7262126.1"/>
    </source>
</evidence>
<keyword evidence="1" id="KW-0812">Transmembrane</keyword>
<feature type="signal peptide" evidence="2">
    <location>
        <begin position="1"/>
        <end position="24"/>
    </location>
</feature>
<protein>
    <submittedName>
        <fullName evidence="3">Uncharacterized protein</fullName>
    </submittedName>
</protein>
<dbReference type="AlphaFoldDB" id="A0A8S0W9C3"/>
<keyword evidence="2" id="KW-0732">Signal</keyword>